<dbReference type="Gene3D" id="3.30.565.10">
    <property type="entry name" value="Histidine kinase-like ATPase, C-terminal domain"/>
    <property type="match status" value="1"/>
</dbReference>
<evidence type="ECO:0000256" key="4">
    <source>
        <dbReference type="ARBA" id="ARBA00022475"/>
    </source>
</evidence>
<protein>
    <recommendedName>
        <fullName evidence="3">histidine kinase</fullName>
        <ecNumber evidence="3">2.7.13.3</ecNumber>
    </recommendedName>
</protein>
<reference evidence="13 14" key="1">
    <citation type="submission" date="2015-11" db="EMBL/GenBank/DDBJ databases">
        <authorList>
            <person name="Zhang Y."/>
            <person name="Guo Z."/>
        </authorList>
    </citation>
    <scope>NUCLEOTIDE SEQUENCE [LARGE SCALE GENOMIC DNA]</scope>
    <source>
        <strain evidence="13 14">KCTC 32221</strain>
    </source>
</reference>
<dbReference type="GO" id="GO:0000155">
    <property type="term" value="F:phosphorelay sensor kinase activity"/>
    <property type="evidence" value="ECO:0007669"/>
    <property type="project" value="InterPro"/>
</dbReference>
<accession>A0A0S2KEU3</accession>
<keyword evidence="10" id="KW-1133">Transmembrane helix</keyword>
<evidence type="ECO:0000256" key="9">
    <source>
        <dbReference type="ARBA" id="ARBA00022840"/>
    </source>
</evidence>
<evidence type="ECO:0000256" key="3">
    <source>
        <dbReference type="ARBA" id="ARBA00012438"/>
    </source>
</evidence>
<dbReference type="SMART" id="SM00387">
    <property type="entry name" value="HATPase_c"/>
    <property type="match status" value="1"/>
</dbReference>
<dbReference type="GO" id="GO:0005524">
    <property type="term" value="F:ATP binding"/>
    <property type="evidence" value="ECO:0007669"/>
    <property type="project" value="UniProtKB-KW"/>
</dbReference>
<dbReference type="InterPro" id="IPR003661">
    <property type="entry name" value="HisK_dim/P_dom"/>
</dbReference>
<comment type="subcellular location">
    <subcellularLocation>
        <location evidence="2">Cell membrane</location>
        <topology evidence="2">Multi-pass membrane protein</topology>
    </subcellularLocation>
</comment>
<evidence type="ECO:0000313" key="14">
    <source>
        <dbReference type="Proteomes" id="UP000065641"/>
    </source>
</evidence>
<evidence type="ECO:0000256" key="6">
    <source>
        <dbReference type="ARBA" id="ARBA00022679"/>
    </source>
</evidence>
<feature type="domain" description="Histidine kinase" evidence="11">
    <location>
        <begin position="223"/>
        <end position="429"/>
    </location>
</feature>
<evidence type="ECO:0000259" key="11">
    <source>
        <dbReference type="PROSITE" id="PS50109"/>
    </source>
</evidence>
<evidence type="ECO:0000256" key="10">
    <source>
        <dbReference type="SAM" id="Phobius"/>
    </source>
</evidence>
<dbReference type="PRINTS" id="PR00344">
    <property type="entry name" value="BCTRLSENSOR"/>
</dbReference>
<dbReference type="OrthoDB" id="9121563at2"/>
<dbReference type="EMBL" id="CP013189">
    <property type="protein sequence ID" value="ALO46854.1"/>
    <property type="molecule type" value="Genomic_DNA"/>
</dbReference>
<comment type="catalytic activity">
    <reaction evidence="1">
        <text>ATP + protein L-histidine = ADP + protein N-phospho-L-histidine.</text>
        <dbReference type="EC" id="2.7.13.3"/>
    </reaction>
</comment>
<dbReference type="InterPro" id="IPR005467">
    <property type="entry name" value="His_kinase_dom"/>
</dbReference>
<dbReference type="SUPFAM" id="SSF55874">
    <property type="entry name" value="ATPase domain of HSP90 chaperone/DNA topoisomerase II/histidine kinase"/>
    <property type="match status" value="1"/>
</dbReference>
<dbReference type="InterPro" id="IPR050980">
    <property type="entry name" value="2C_sensor_his_kinase"/>
</dbReference>
<proteinExistence type="predicted"/>
<gene>
    <name evidence="13" type="ORF">PS2015_2219</name>
</gene>
<dbReference type="InterPro" id="IPR004358">
    <property type="entry name" value="Sig_transdc_His_kin-like_C"/>
</dbReference>
<dbReference type="Pfam" id="PF02518">
    <property type="entry name" value="HATPase_c"/>
    <property type="match status" value="1"/>
</dbReference>
<dbReference type="InterPro" id="IPR003660">
    <property type="entry name" value="HAMP_dom"/>
</dbReference>
<dbReference type="InterPro" id="IPR036097">
    <property type="entry name" value="HisK_dim/P_sf"/>
</dbReference>
<evidence type="ECO:0000256" key="2">
    <source>
        <dbReference type="ARBA" id="ARBA00004651"/>
    </source>
</evidence>
<dbReference type="AlphaFoldDB" id="A0A0S2KEU3"/>
<keyword evidence="4" id="KW-1003">Cell membrane</keyword>
<keyword evidence="14" id="KW-1185">Reference proteome</keyword>
<dbReference type="CDD" id="cd00082">
    <property type="entry name" value="HisKA"/>
    <property type="match status" value="1"/>
</dbReference>
<dbReference type="InterPro" id="IPR036890">
    <property type="entry name" value="HATPase_C_sf"/>
</dbReference>
<name>A0A0S2KEU3_9GAMM</name>
<feature type="transmembrane region" description="Helical" evidence="10">
    <location>
        <begin position="137"/>
        <end position="165"/>
    </location>
</feature>
<dbReference type="Pfam" id="PF00512">
    <property type="entry name" value="HisKA"/>
    <property type="match status" value="1"/>
</dbReference>
<evidence type="ECO:0000256" key="5">
    <source>
        <dbReference type="ARBA" id="ARBA00022553"/>
    </source>
</evidence>
<evidence type="ECO:0000256" key="8">
    <source>
        <dbReference type="ARBA" id="ARBA00022777"/>
    </source>
</evidence>
<dbReference type="SMART" id="SM00388">
    <property type="entry name" value="HisKA"/>
    <property type="match status" value="1"/>
</dbReference>
<dbReference type="EC" id="2.7.13.3" evidence="3"/>
<dbReference type="KEGG" id="pspi:PS2015_2219"/>
<feature type="domain" description="HAMP" evidence="12">
    <location>
        <begin position="162"/>
        <end position="215"/>
    </location>
</feature>
<evidence type="ECO:0000256" key="1">
    <source>
        <dbReference type="ARBA" id="ARBA00000085"/>
    </source>
</evidence>
<dbReference type="InterPro" id="IPR003594">
    <property type="entry name" value="HATPase_dom"/>
</dbReference>
<keyword evidence="9" id="KW-0067">ATP-binding</keyword>
<dbReference type="PROSITE" id="PS50109">
    <property type="entry name" value="HIS_KIN"/>
    <property type="match status" value="1"/>
</dbReference>
<evidence type="ECO:0000256" key="7">
    <source>
        <dbReference type="ARBA" id="ARBA00022741"/>
    </source>
</evidence>
<dbReference type="Proteomes" id="UP000065641">
    <property type="component" value="Chromosome"/>
</dbReference>
<keyword evidence="10" id="KW-0472">Membrane</keyword>
<evidence type="ECO:0000313" key="13">
    <source>
        <dbReference type="EMBL" id="ALO46854.1"/>
    </source>
</evidence>
<dbReference type="STRING" id="1249552.PS2015_2219"/>
<dbReference type="PANTHER" id="PTHR44936">
    <property type="entry name" value="SENSOR PROTEIN CREC"/>
    <property type="match status" value="1"/>
</dbReference>
<keyword evidence="8" id="KW-0418">Kinase</keyword>
<dbReference type="PANTHER" id="PTHR44936:SF10">
    <property type="entry name" value="SENSOR PROTEIN RSTB"/>
    <property type="match status" value="1"/>
</dbReference>
<dbReference type="SMART" id="SM00304">
    <property type="entry name" value="HAMP"/>
    <property type="match status" value="1"/>
</dbReference>
<dbReference type="GO" id="GO:0005886">
    <property type="term" value="C:plasma membrane"/>
    <property type="evidence" value="ECO:0007669"/>
    <property type="project" value="UniProtKB-SubCell"/>
</dbReference>
<keyword evidence="10" id="KW-0812">Transmembrane</keyword>
<evidence type="ECO:0000259" key="12">
    <source>
        <dbReference type="PROSITE" id="PS50885"/>
    </source>
</evidence>
<dbReference type="Gene3D" id="1.10.287.130">
    <property type="match status" value="1"/>
</dbReference>
<dbReference type="PROSITE" id="PS50885">
    <property type="entry name" value="HAMP"/>
    <property type="match status" value="1"/>
</dbReference>
<keyword evidence="7" id="KW-0547">Nucleotide-binding</keyword>
<keyword evidence="5" id="KW-0597">Phosphoprotein</keyword>
<organism evidence="13 14">
    <name type="scientific">Pseudohongiella spirulinae</name>
    <dbReference type="NCBI Taxonomy" id="1249552"/>
    <lineage>
        <taxon>Bacteria</taxon>
        <taxon>Pseudomonadati</taxon>
        <taxon>Pseudomonadota</taxon>
        <taxon>Gammaproteobacteria</taxon>
        <taxon>Pseudomonadales</taxon>
        <taxon>Pseudohongiellaceae</taxon>
        <taxon>Pseudohongiella</taxon>
    </lineage>
</organism>
<dbReference type="SUPFAM" id="SSF47384">
    <property type="entry name" value="Homodimeric domain of signal transducing histidine kinase"/>
    <property type="match status" value="1"/>
</dbReference>
<sequence>MTAFRSPRWLLALSLRARLILAIVLLVTFISSVFALALWQIKTRLEAVAFGHMAEEQLNLILSEDADPSSLDIRLLRDWSLYAGDALGTMPVVFSELPPGSHHSVRVEDRYYQVQVSDDTLAVLTYDITEWENQEHWVLLLLVLGIVLVLVIAVVSAFKASAAVLSPLRRLTERIAAIQPQQRGVRLSAEFTGNEVGRIAQAVDAYLERLDGFVSREKYFTTAASHELRTPLSVVTGAVEVLESQLDDGAPHAASSRAINRIKRACYDMLGFIEVSLLLSREEAQPLHASGSADVAALVHHLIDELKPQLQERHIEVELTATRELHLDQPESLVQIVISNLLRNAVEHTSHGQIHVQIDKDSLCISDTGDGIAPENLQRVFERSFTTKVQGTGLGLNLVHRLCERLSWQIDLQSVVGEGTRVCVIFHKP</sequence>
<dbReference type="RefSeq" id="WP_058022308.1">
    <property type="nucleotide sequence ID" value="NZ_CP013189.1"/>
</dbReference>
<dbReference type="Gene3D" id="6.10.340.10">
    <property type="match status" value="1"/>
</dbReference>
<keyword evidence="6" id="KW-0808">Transferase</keyword>